<dbReference type="InterPro" id="IPR005545">
    <property type="entry name" value="YCII"/>
</dbReference>
<feature type="domain" description="YCII-related" evidence="2">
    <location>
        <begin position="1"/>
        <end position="95"/>
    </location>
</feature>
<dbReference type="InterPro" id="IPR051807">
    <property type="entry name" value="Sec-metab_biosynth-assoc"/>
</dbReference>
<dbReference type="PANTHER" id="PTHR33606:SF3">
    <property type="entry name" value="PROTEIN YCII"/>
    <property type="match status" value="1"/>
</dbReference>
<proteinExistence type="inferred from homology"/>
<dbReference type="Gene3D" id="3.30.70.1060">
    <property type="entry name" value="Dimeric alpha+beta barrel"/>
    <property type="match status" value="1"/>
</dbReference>
<keyword evidence="4" id="KW-1185">Reference proteome</keyword>
<dbReference type="InterPro" id="IPR011008">
    <property type="entry name" value="Dimeric_a/b-barrel"/>
</dbReference>
<protein>
    <recommendedName>
        <fullName evidence="2">YCII-related domain-containing protein</fullName>
    </recommendedName>
</protein>
<dbReference type="SUPFAM" id="SSF54909">
    <property type="entry name" value="Dimeric alpha+beta barrel"/>
    <property type="match status" value="1"/>
</dbReference>
<dbReference type="RefSeq" id="WP_092386620.1">
    <property type="nucleotide sequence ID" value="NZ_LT629787.1"/>
</dbReference>
<comment type="similarity">
    <text evidence="1">Belongs to the YciI family.</text>
</comment>
<name>A0A1H2G6A7_9GAMM</name>
<evidence type="ECO:0000259" key="2">
    <source>
        <dbReference type="Pfam" id="PF03795"/>
    </source>
</evidence>
<evidence type="ECO:0000313" key="3">
    <source>
        <dbReference type="EMBL" id="SDU15143.1"/>
    </source>
</evidence>
<accession>A0A1H2G6A7</accession>
<gene>
    <name evidence="3" type="ORF">SAMN05216210_2073</name>
</gene>
<evidence type="ECO:0000313" key="4">
    <source>
        <dbReference type="Proteomes" id="UP000243924"/>
    </source>
</evidence>
<evidence type="ECO:0000256" key="1">
    <source>
        <dbReference type="ARBA" id="ARBA00007689"/>
    </source>
</evidence>
<dbReference type="STRING" id="1434072.SAMN05216210_2073"/>
<reference evidence="4" key="1">
    <citation type="submission" date="2016-10" db="EMBL/GenBank/DDBJ databases">
        <authorList>
            <person name="Varghese N."/>
            <person name="Submissions S."/>
        </authorList>
    </citation>
    <scope>NUCLEOTIDE SEQUENCE [LARGE SCALE GENOMIC DNA]</scope>
    <source>
        <strain evidence="4">CECT 8338</strain>
    </source>
</reference>
<dbReference type="Pfam" id="PF03795">
    <property type="entry name" value="YCII"/>
    <property type="match status" value="1"/>
</dbReference>
<dbReference type="NCBIfam" id="NF008473">
    <property type="entry name" value="PRK11370.1"/>
    <property type="match status" value="1"/>
</dbReference>
<dbReference type="PANTHER" id="PTHR33606">
    <property type="entry name" value="PROTEIN YCII"/>
    <property type="match status" value="1"/>
</dbReference>
<sequence>MYYAIMATDYPDTLDARLQARPDHLARLHALQDAGRLLLAGPHPAVDSNDPGSAGFTGSLVVAEFASLEAAEAWAAADPYVAAGVYQDVRVKPFKAVLPAQR</sequence>
<dbReference type="OrthoDB" id="9797014at2"/>
<dbReference type="Proteomes" id="UP000243924">
    <property type="component" value="Chromosome I"/>
</dbReference>
<dbReference type="AlphaFoldDB" id="A0A1H2G6A7"/>
<organism evidence="3 4">
    <name type="scientific">Halopseudomonas salegens</name>
    <dbReference type="NCBI Taxonomy" id="1434072"/>
    <lineage>
        <taxon>Bacteria</taxon>
        <taxon>Pseudomonadati</taxon>
        <taxon>Pseudomonadota</taxon>
        <taxon>Gammaproteobacteria</taxon>
        <taxon>Pseudomonadales</taxon>
        <taxon>Pseudomonadaceae</taxon>
        <taxon>Halopseudomonas</taxon>
    </lineage>
</organism>
<dbReference type="EMBL" id="LT629787">
    <property type="protein sequence ID" value="SDU15143.1"/>
    <property type="molecule type" value="Genomic_DNA"/>
</dbReference>